<protein>
    <recommendedName>
        <fullName evidence="9">Tryptophan synthase alpha chain</fullName>
        <ecNumber evidence="9">4.2.1.20</ecNumber>
    </recommendedName>
</protein>
<organism evidence="11">
    <name type="scientific">Cyanidiococcus yangmingshanensis</name>
    <dbReference type="NCBI Taxonomy" id="2690220"/>
    <lineage>
        <taxon>Eukaryota</taxon>
        <taxon>Rhodophyta</taxon>
        <taxon>Bangiophyceae</taxon>
        <taxon>Cyanidiales</taxon>
        <taxon>Cyanidiaceae</taxon>
        <taxon>Cyanidiococcus</taxon>
    </lineage>
</organism>
<name>A0A7G5VUT8_9RHOD</name>
<keyword evidence="6 9" id="KW-0057">Aromatic amino acid biosynthesis</keyword>
<feature type="active site" description="Proton acceptor" evidence="9">
    <location>
        <position position="43"/>
    </location>
</feature>
<dbReference type="EC" id="4.2.1.20" evidence="9"/>
<comment type="function">
    <text evidence="9">The alpha subunit is responsible for the aldol cleavage of indoleglycerol phosphate to indole and glyceraldehyde 3-phosphate.</text>
</comment>
<dbReference type="UniPathway" id="UPA00035">
    <property type="reaction ID" value="UER00044"/>
</dbReference>
<geneLocation type="chloroplast" evidence="11"/>
<keyword evidence="11" id="KW-0150">Chloroplast</keyword>
<dbReference type="GO" id="GO:0005829">
    <property type="term" value="C:cytosol"/>
    <property type="evidence" value="ECO:0007669"/>
    <property type="project" value="TreeGrafter"/>
</dbReference>
<dbReference type="InterPro" id="IPR013785">
    <property type="entry name" value="Aldolase_TIM"/>
</dbReference>
<dbReference type="SUPFAM" id="SSF51366">
    <property type="entry name" value="Ribulose-phoshate binding barrel"/>
    <property type="match status" value="1"/>
</dbReference>
<dbReference type="EMBL" id="MN431657">
    <property type="protein sequence ID" value="QMX77455.1"/>
    <property type="molecule type" value="Genomic_DNA"/>
</dbReference>
<dbReference type="CDD" id="cd04724">
    <property type="entry name" value="Tryptophan_synthase_alpha"/>
    <property type="match status" value="1"/>
</dbReference>
<sequence length="242" mass="26789">MFIAYLTAGAPDLNTTKQALLNLANDGADVIEIGVPYSDPLADGIILQKASQQALKNGFRLEQLWHLLAEIELPVPVVILAYYNQIFHYGVEKWVITLVNLKVKALIVPDLPYEEAAILRAACARHHLHMIWLISPTTPKVRAKQLALACDDWIYLVSRTGVTGVDAHFDNQIPNMIAELKQVTTTPIALGFGIHQKQQLQLVKSWGADGVIIGTACMQILLEKGVDQLTEWISAMKKSSYP</sequence>
<comment type="pathway">
    <text evidence="2 9">Amino-acid biosynthesis; L-tryptophan biosynthesis; L-tryptophan from chorismate: step 5/5.</text>
</comment>
<dbReference type="HAMAP" id="MF_00131">
    <property type="entry name" value="Trp_synth_alpha"/>
    <property type="match status" value="1"/>
</dbReference>
<evidence type="ECO:0000256" key="5">
    <source>
        <dbReference type="ARBA" id="ARBA00022822"/>
    </source>
</evidence>
<reference evidence="11" key="1">
    <citation type="submission" date="2019-09" db="EMBL/GenBank/DDBJ databases">
        <authorList>
            <person name="Liu S.-L."/>
            <person name="Chiang Y.-R."/>
            <person name="Fu H.-Y."/>
        </authorList>
    </citation>
    <scope>NUCLEOTIDE SEQUENCE</scope>
    <source>
        <strain evidence="11">THAL066</strain>
    </source>
</reference>
<evidence type="ECO:0000256" key="8">
    <source>
        <dbReference type="ARBA" id="ARBA00049047"/>
    </source>
</evidence>
<dbReference type="RefSeq" id="YP_009968354.1">
    <property type="nucleotide sequence ID" value="NC_051883.1"/>
</dbReference>
<evidence type="ECO:0000313" key="11">
    <source>
        <dbReference type="EMBL" id="QMX77455.1"/>
    </source>
</evidence>
<dbReference type="PANTHER" id="PTHR43406:SF1">
    <property type="entry name" value="TRYPTOPHAN SYNTHASE ALPHA CHAIN, CHLOROPLASTIC"/>
    <property type="match status" value="1"/>
</dbReference>
<evidence type="ECO:0000256" key="3">
    <source>
        <dbReference type="ARBA" id="ARBA00011270"/>
    </source>
</evidence>
<evidence type="ECO:0000256" key="4">
    <source>
        <dbReference type="ARBA" id="ARBA00022605"/>
    </source>
</evidence>
<evidence type="ECO:0000256" key="1">
    <source>
        <dbReference type="ARBA" id="ARBA00004229"/>
    </source>
</evidence>
<keyword evidence="4 9" id="KW-0028">Amino-acid biosynthesis</keyword>
<dbReference type="NCBIfam" id="TIGR00262">
    <property type="entry name" value="trpA"/>
    <property type="match status" value="1"/>
</dbReference>
<dbReference type="Gene3D" id="3.20.20.70">
    <property type="entry name" value="Aldolase class I"/>
    <property type="match status" value="1"/>
</dbReference>
<dbReference type="PROSITE" id="PS00167">
    <property type="entry name" value="TRP_SYNTHASE_ALPHA"/>
    <property type="match status" value="1"/>
</dbReference>
<evidence type="ECO:0000256" key="2">
    <source>
        <dbReference type="ARBA" id="ARBA00004733"/>
    </source>
</evidence>
<keyword evidence="11" id="KW-0934">Plastid</keyword>
<comment type="subcellular location">
    <subcellularLocation>
        <location evidence="1 9">Plastid</location>
        <location evidence="1 9">Chloroplast</location>
    </subcellularLocation>
</comment>
<dbReference type="GeneID" id="60450369"/>
<dbReference type="GO" id="GO:0004834">
    <property type="term" value="F:tryptophan synthase activity"/>
    <property type="evidence" value="ECO:0007669"/>
    <property type="project" value="UniProtKB-UniRule"/>
</dbReference>
<comment type="subunit">
    <text evidence="3 9">Tetramer of two alpha and two beta chains.</text>
</comment>
<accession>A0A7G5VUT8</accession>
<keyword evidence="5 9" id="KW-0822">Tryptophan biosynthesis</keyword>
<evidence type="ECO:0000256" key="9">
    <source>
        <dbReference type="HAMAP-Rule" id="MF_00131"/>
    </source>
</evidence>
<proteinExistence type="inferred from homology"/>
<comment type="catalytic activity">
    <reaction evidence="8 9">
        <text>(1S,2R)-1-C-(indol-3-yl)glycerol 3-phosphate + L-serine = D-glyceraldehyde 3-phosphate + L-tryptophan + H2O</text>
        <dbReference type="Rhea" id="RHEA:10532"/>
        <dbReference type="ChEBI" id="CHEBI:15377"/>
        <dbReference type="ChEBI" id="CHEBI:33384"/>
        <dbReference type="ChEBI" id="CHEBI:57912"/>
        <dbReference type="ChEBI" id="CHEBI:58866"/>
        <dbReference type="ChEBI" id="CHEBI:59776"/>
        <dbReference type="EC" id="4.2.1.20"/>
    </reaction>
</comment>
<dbReference type="InterPro" id="IPR002028">
    <property type="entry name" value="Trp_synthase_suA"/>
</dbReference>
<comment type="similarity">
    <text evidence="9 10">Belongs to the TrpA family.</text>
</comment>
<dbReference type="InterPro" id="IPR018204">
    <property type="entry name" value="Trp_synthase_alpha_AS"/>
</dbReference>
<evidence type="ECO:0000256" key="6">
    <source>
        <dbReference type="ARBA" id="ARBA00023141"/>
    </source>
</evidence>
<dbReference type="AlphaFoldDB" id="A0A7G5VUT8"/>
<dbReference type="InterPro" id="IPR011060">
    <property type="entry name" value="RibuloseP-bd_barrel"/>
</dbReference>
<dbReference type="PANTHER" id="PTHR43406">
    <property type="entry name" value="TRYPTOPHAN SYNTHASE, ALPHA CHAIN"/>
    <property type="match status" value="1"/>
</dbReference>
<feature type="active site" description="Proton acceptor" evidence="9">
    <location>
        <position position="32"/>
    </location>
</feature>
<dbReference type="Pfam" id="PF00290">
    <property type="entry name" value="Trp_syntA"/>
    <property type="match status" value="1"/>
</dbReference>
<keyword evidence="7 9" id="KW-0456">Lyase</keyword>
<gene>
    <name evidence="9 11" type="primary">trpA</name>
</gene>
<dbReference type="GO" id="GO:0009507">
    <property type="term" value="C:chloroplast"/>
    <property type="evidence" value="ECO:0007669"/>
    <property type="project" value="UniProtKB-SubCell"/>
</dbReference>
<evidence type="ECO:0000256" key="10">
    <source>
        <dbReference type="RuleBase" id="RU003662"/>
    </source>
</evidence>
<evidence type="ECO:0000256" key="7">
    <source>
        <dbReference type="ARBA" id="ARBA00023239"/>
    </source>
</evidence>